<reference evidence="1 2" key="1">
    <citation type="submission" date="2016-11" db="EMBL/GenBank/DDBJ databases">
        <authorList>
            <person name="Jaros S."/>
            <person name="Januszkiewicz K."/>
            <person name="Wedrychowicz H."/>
        </authorList>
    </citation>
    <scope>NUCLEOTIDE SEQUENCE [LARGE SCALE GENOMIC DNA]</scope>
    <source>
        <strain evidence="1 2">GAS95</strain>
    </source>
</reference>
<evidence type="ECO:0000313" key="1">
    <source>
        <dbReference type="EMBL" id="SIN93972.1"/>
    </source>
</evidence>
<dbReference type="EMBL" id="FSRU01000001">
    <property type="protein sequence ID" value="SIN93972.1"/>
    <property type="molecule type" value="Genomic_DNA"/>
</dbReference>
<dbReference type="Proteomes" id="UP000185151">
    <property type="component" value="Unassembled WGS sequence"/>
</dbReference>
<name>A0A1N6FFC8_9BURK</name>
<proteinExistence type="predicted"/>
<dbReference type="RefSeq" id="WP_143788216.1">
    <property type="nucleotide sequence ID" value="NZ_FSRU01000001.1"/>
</dbReference>
<keyword evidence="2" id="KW-1185">Reference proteome</keyword>
<evidence type="ECO:0000313" key="2">
    <source>
        <dbReference type="Proteomes" id="UP000185151"/>
    </source>
</evidence>
<organism evidence="1 2">
    <name type="scientific">Paraburkholderia phenazinium</name>
    <dbReference type="NCBI Taxonomy" id="60549"/>
    <lineage>
        <taxon>Bacteria</taxon>
        <taxon>Pseudomonadati</taxon>
        <taxon>Pseudomonadota</taxon>
        <taxon>Betaproteobacteria</taxon>
        <taxon>Burkholderiales</taxon>
        <taxon>Burkholderiaceae</taxon>
        <taxon>Paraburkholderia</taxon>
    </lineage>
</organism>
<accession>A0A1N6FFC8</accession>
<gene>
    <name evidence="1" type="ORF">SAMN05444165_0170</name>
</gene>
<sequence length="204" mass="22060">MGWVFTAVFTVGAGAASIWSVLPTHQEPSELSVPVSEKDNLRRAITMAKMEGAKFTVPSATEVVAKFYVRPTVSSPLDKKNSFFALVSVSPFKPASSDFTFDGGECRFLGYATDFDPSSNKAVLSIKTISCVDNSNQGYSLVYSDYDQKPSGVLTDLKAPTEGAVVMSKESDGTYSVPLLQNVLLKFSQPVDKLEKTGKSANRF</sequence>
<dbReference type="AlphaFoldDB" id="A0A1N6FFC8"/>
<protein>
    <submittedName>
        <fullName evidence="1">Uncharacterized protein</fullName>
    </submittedName>
</protein>
<dbReference type="OrthoDB" id="9856549at2"/>